<evidence type="ECO:0000313" key="2">
    <source>
        <dbReference type="EMBL" id="KIK77289.1"/>
    </source>
</evidence>
<keyword evidence="3" id="KW-1185">Reference proteome</keyword>
<reference evidence="2 3" key="1">
    <citation type="submission" date="2014-04" db="EMBL/GenBank/DDBJ databases">
        <authorList>
            <consortium name="DOE Joint Genome Institute"/>
            <person name="Kuo A."/>
            <person name="Kohler A."/>
            <person name="Jargeat P."/>
            <person name="Nagy L.G."/>
            <person name="Floudas D."/>
            <person name="Copeland A."/>
            <person name="Barry K.W."/>
            <person name="Cichocki N."/>
            <person name="Veneault-Fourrey C."/>
            <person name="LaButti K."/>
            <person name="Lindquist E.A."/>
            <person name="Lipzen A."/>
            <person name="Lundell T."/>
            <person name="Morin E."/>
            <person name="Murat C."/>
            <person name="Sun H."/>
            <person name="Tunlid A."/>
            <person name="Henrissat B."/>
            <person name="Grigoriev I.V."/>
            <person name="Hibbett D.S."/>
            <person name="Martin F."/>
            <person name="Nordberg H.P."/>
            <person name="Cantor M.N."/>
            <person name="Hua S.X."/>
        </authorList>
    </citation>
    <scope>NUCLEOTIDE SEQUENCE [LARGE SCALE GENOMIC DNA]</scope>
    <source>
        <strain evidence="2 3">Ve08.2h10</strain>
    </source>
</reference>
<feature type="non-terminal residue" evidence="2">
    <location>
        <position position="1"/>
    </location>
</feature>
<dbReference type="OrthoDB" id="162969at2759"/>
<evidence type="ECO:0000259" key="1">
    <source>
        <dbReference type="Pfam" id="PF03184"/>
    </source>
</evidence>
<feature type="domain" description="DDE-1" evidence="1">
    <location>
        <begin position="1"/>
        <end position="77"/>
    </location>
</feature>
<dbReference type="InterPro" id="IPR004875">
    <property type="entry name" value="DDE_SF_endonuclease_dom"/>
</dbReference>
<dbReference type="Pfam" id="PF03184">
    <property type="entry name" value="DDE_1"/>
    <property type="match status" value="1"/>
</dbReference>
<gene>
    <name evidence="2" type="ORF">PAXRUDRAFT_76881</name>
</gene>
<dbReference type="EMBL" id="KN827062">
    <property type="protein sequence ID" value="KIK77289.1"/>
    <property type="molecule type" value="Genomic_DNA"/>
</dbReference>
<evidence type="ECO:0000313" key="3">
    <source>
        <dbReference type="Proteomes" id="UP000054538"/>
    </source>
</evidence>
<accession>A0A0D0D9W6</accession>
<organism evidence="2 3">
    <name type="scientific">Paxillus rubicundulus Ve08.2h10</name>
    <dbReference type="NCBI Taxonomy" id="930991"/>
    <lineage>
        <taxon>Eukaryota</taxon>
        <taxon>Fungi</taxon>
        <taxon>Dikarya</taxon>
        <taxon>Basidiomycota</taxon>
        <taxon>Agaricomycotina</taxon>
        <taxon>Agaricomycetes</taxon>
        <taxon>Agaricomycetidae</taxon>
        <taxon>Boletales</taxon>
        <taxon>Paxilineae</taxon>
        <taxon>Paxillaceae</taxon>
        <taxon>Paxillus</taxon>
    </lineage>
</organism>
<dbReference type="InParanoid" id="A0A0D0D9W6"/>
<protein>
    <recommendedName>
        <fullName evidence="1">DDE-1 domain-containing protein</fullName>
    </recommendedName>
</protein>
<reference evidence="3" key="2">
    <citation type="submission" date="2015-01" db="EMBL/GenBank/DDBJ databases">
        <title>Evolutionary Origins and Diversification of the Mycorrhizal Mutualists.</title>
        <authorList>
            <consortium name="DOE Joint Genome Institute"/>
            <consortium name="Mycorrhizal Genomics Consortium"/>
            <person name="Kohler A."/>
            <person name="Kuo A."/>
            <person name="Nagy L.G."/>
            <person name="Floudas D."/>
            <person name="Copeland A."/>
            <person name="Barry K.W."/>
            <person name="Cichocki N."/>
            <person name="Veneault-Fourrey C."/>
            <person name="LaButti K."/>
            <person name="Lindquist E.A."/>
            <person name="Lipzen A."/>
            <person name="Lundell T."/>
            <person name="Morin E."/>
            <person name="Murat C."/>
            <person name="Riley R."/>
            <person name="Ohm R."/>
            <person name="Sun H."/>
            <person name="Tunlid A."/>
            <person name="Henrissat B."/>
            <person name="Grigoriev I.V."/>
            <person name="Hibbett D.S."/>
            <person name="Martin F."/>
        </authorList>
    </citation>
    <scope>NUCLEOTIDE SEQUENCE [LARGE SCALE GENOMIC DNA]</scope>
    <source>
        <strain evidence="3">Ve08.2h10</strain>
    </source>
</reference>
<feature type="non-terminal residue" evidence="2">
    <location>
        <position position="83"/>
    </location>
</feature>
<dbReference type="HOGENOM" id="CLU_088458_4_1_1"/>
<dbReference type="AlphaFoldDB" id="A0A0D0D9W6"/>
<proteinExistence type="predicted"/>
<dbReference type="GO" id="GO:0003676">
    <property type="term" value="F:nucleic acid binding"/>
    <property type="evidence" value="ECO:0007669"/>
    <property type="project" value="InterPro"/>
</dbReference>
<dbReference type="Proteomes" id="UP000054538">
    <property type="component" value="Unassembled WGS sequence"/>
</dbReference>
<name>A0A0D0D9W6_9AGAM</name>
<sequence>NIDLEFFEPNMTALIQPCDAGIIRCVKAQYCRSFCQRAVDMDELGERDIYKINLLEALILAKKAWDEVSPETIKHCWDHTQIQ</sequence>